<name>A0A7G6YGP0_9MICO</name>
<dbReference type="Gene3D" id="3.40.640.10">
    <property type="entry name" value="Type I PLP-dependent aspartate aminotransferase-like (Major domain)"/>
    <property type="match status" value="1"/>
</dbReference>
<organism evidence="5 6">
    <name type="scientific">Leifsonia shinshuensis</name>
    <dbReference type="NCBI Taxonomy" id="150026"/>
    <lineage>
        <taxon>Bacteria</taxon>
        <taxon>Bacillati</taxon>
        <taxon>Actinomycetota</taxon>
        <taxon>Actinomycetes</taxon>
        <taxon>Micrococcales</taxon>
        <taxon>Microbacteriaceae</taxon>
        <taxon>Leifsonia</taxon>
    </lineage>
</organism>
<keyword evidence="1 5" id="KW-0032">Aminotransferase</keyword>
<dbReference type="Proteomes" id="UP000515511">
    <property type="component" value="Chromosome"/>
</dbReference>
<dbReference type="InterPro" id="IPR015424">
    <property type="entry name" value="PyrdxlP-dep_Trfase"/>
</dbReference>
<proteinExistence type="predicted"/>
<evidence type="ECO:0000313" key="5">
    <source>
        <dbReference type="EMBL" id="QNE37655.1"/>
    </source>
</evidence>
<dbReference type="PANTHER" id="PTHR43643">
    <property type="entry name" value="HISTIDINOL-PHOSPHATE AMINOTRANSFERASE 2"/>
    <property type="match status" value="1"/>
</dbReference>
<evidence type="ECO:0000256" key="2">
    <source>
        <dbReference type="ARBA" id="ARBA00022679"/>
    </source>
</evidence>
<dbReference type="InterPro" id="IPR004839">
    <property type="entry name" value="Aminotransferase_I/II_large"/>
</dbReference>
<dbReference type="InterPro" id="IPR015422">
    <property type="entry name" value="PyrdxlP-dep_Trfase_small"/>
</dbReference>
<accession>A0A7G6YGP0</accession>
<dbReference type="Gene3D" id="3.90.1150.10">
    <property type="entry name" value="Aspartate Aminotransferase, domain 1"/>
    <property type="match status" value="1"/>
</dbReference>
<dbReference type="AlphaFoldDB" id="A0A7G6YGP0"/>
<dbReference type="CDD" id="cd00609">
    <property type="entry name" value="AAT_like"/>
    <property type="match status" value="1"/>
</dbReference>
<dbReference type="SUPFAM" id="SSF53383">
    <property type="entry name" value="PLP-dependent transferases"/>
    <property type="match status" value="1"/>
</dbReference>
<dbReference type="PANTHER" id="PTHR43643:SF3">
    <property type="entry name" value="HISTIDINOL-PHOSPHATE AMINOTRANSFERASE"/>
    <property type="match status" value="1"/>
</dbReference>
<evidence type="ECO:0000259" key="4">
    <source>
        <dbReference type="Pfam" id="PF00155"/>
    </source>
</evidence>
<reference evidence="6" key="1">
    <citation type="submission" date="2019-09" db="EMBL/GenBank/DDBJ databases">
        <title>Antimicrobial potential of Antarctic Bacteria.</title>
        <authorList>
            <person name="Benaud N."/>
            <person name="Edwards R.J."/>
            <person name="Ferrari B.C."/>
        </authorList>
    </citation>
    <scope>NUCLEOTIDE SEQUENCE [LARGE SCALE GENOMIC DNA]</scope>
    <source>
        <strain evidence="6">INR9</strain>
    </source>
</reference>
<dbReference type="NCBIfam" id="NF002878">
    <property type="entry name" value="PRK03321.1"/>
    <property type="match status" value="1"/>
</dbReference>
<dbReference type="InterPro" id="IPR015421">
    <property type="entry name" value="PyrdxlP-dep_Trfase_major"/>
</dbReference>
<keyword evidence="2 5" id="KW-0808">Transferase</keyword>
<dbReference type="EMBL" id="CP043641">
    <property type="protein sequence ID" value="QNE37655.1"/>
    <property type="molecule type" value="Genomic_DNA"/>
</dbReference>
<evidence type="ECO:0000256" key="3">
    <source>
        <dbReference type="ARBA" id="ARBA00022898"/>
    </source>
</evidence>
<feature type="domain" description="Aminotransferase class I/classII large" evidence="4">
    <location>
        <begin position="23"/>
        <end position="318"/>
    </location>
</feature>
<keyword evidence="3" id="KW-0663">Pyridoxal phosphate</keyword>
<evidence type="ECO:0000256" key="1">
    <source>
        <dbReference type="ARBA" id="ARBA00022576"/>
    </source>
</evidence>
<dbReference type="InterPro" id="IPR050106">
    <property type="entry name" value="HistidinolP_aminotransfase"/>
</dbReference>
<dbReference type="GO" id="GO:0030170">
    <property type="term" value="F:pyridoxal phosphate binding"/>
    <property type="evidence" value="ECO:0007669"/>
    <property type="project" value="InterPro"/>
</dbReference>
<protein>
    <submittedName>
        <fullName evidence="5">Aminotransferase class I/II-fold pyridoxal phosphate-dependent enzyme</fullName>
    </submittedName>
</protein>
<dbReference type="KEGG" id="lse:F1C12_10385"/>
<dbReference type="GO" id="GO:0008483">
    <property type="term" value="F:transaminase activity"/>
    <property type="evidence" value="ECO:0007669"/>
    <property type="project" value="UniProtKB-KW"/>
</dbReference>
<gene>
    <name evidence="5" type="ORF">F1C12_10385</name>
</gene>
<dbReference type="InterPro" id="IPR024892">
    <property type="entry name" value="ArAT"/>
</dbReference>
<evidence type="ECO:0000313" key="6">
    <source>
        <dbReference type="Proteomes" id="UP000515511"/>
    </source>
</evidence>
<dbReference type="Pfam" id="PF00155">
    <property type="entry name" value="Aminotran_1_2"/>
    <property type="match status" value="1"/>
</dbReference>
<sequence>MLDIPRYRAGAAPAAPPGVRPHKLSSNEHFLDPLPEVLAALAGSTGVNRYPDATARPLREAVAEAFGVSADAVLPGAGSLEVLSRILQAYTGGGADGEADEVVFAWRSFEAYPIAIAAVGATPRPVALTPQGEHDLDAMRAAVGPRTRVVILCSPNNPTGPALDHAETADFVRALPADVLVVVDEAYGEFVRRPDALDTLALARRHRNVVVVRTLSKAHGLAALRVGYAIGDPDVFDPVWRVVLPFPVSASAEVAAVASLRALPRVLERAEAVVRERELLVDGLRERGIGHPDAHGNFVWLPVGDRAAELADAAGRAGLSVRAFAGDGVRVSVGERDATERTLAVLDAFSRS</sequence>